<feature type="region of interest" description="Disordered" evidence="1">
    <location>
        <begin position="1"/>
        <end position="20"/>
    </location>
</feature>
<keyword evidence="2" id="KW-0812">Transmembrane</keyword>
<keyword evidence="2" id="KW-0472">Membrane</keyword>
<dbReference type="Pfam" id="PF09699">
    <property type="entry name" value="Paired_CXXCH_1"/>
    <property type="match status" value="1"/>
</dbReference>
<gene>
    <name evidence="4" type="ORF">K227x_44780</name>
</gene>
<feature type="transmembrane region" description="Helical" evidence="2">
    <location>
        <begin position="59"/>
        <end position="76"/>
    </location>
</feature>
<dbReference type="OrthoDB" id="9814800at2"/>
<organism evidence="4 5">
    <name type="scientific">Rubripirellula lacrimiformis</name>
    <dbReference type="NCBI Taxonomy" id="1930273"/>
    <lineage>
        <taxon>Bacteria</taxon>
        <taxon>Pseudomonadati</taxon>
        <taxon>Planctomycetota</taxon>
        <taxon>Planctomycetia</taxon>
        <taxon>Pirellulales</taxon>
        <taxon>Pirellulaceae</taxon>
        <taxon>Rubripirellula</taxon>
    </lineage>
</organism>
<feature type="domain" description="Doubled CXXCH motif" evidence="3">
    <location>
        <begin position="204"/>
        <end position="235"/>
    </location>
</feature>
<feature type="region of interest" description="Disordered" evidence="1">
    <location>
        <begin position="664"/>
        <end position="686"/>
    </location>
</feature>
<evidence type="ECO:0000313" key="4">
    <source>
        <dbReference type="EMBL" id="QDT06071.1"/>
    </source>
</evidence>
<dbReference type="EMBL" id="CP036525">
    <property type="protein sequence ID" value="QDT06071.1"/>
    <property type="molecule type" value="Genomic_DNA"/>
</dbReference>
<dbReference type="Gene3D" id="1.10.780.10">
    <property type="entry name" value="Hydroxylamine Oxidoreductase, Chain A, domain 1"/>
    <property type="match status" value="1"/>
</dbReference>
<protein>
    <submittedName>
        <fullName evidence="4">Doubled CXXCH motif (Paired_CXXCH_1)</fullName>
    </submittedName>
</protein>
<keyword evidence="5" id="KW-1185">Reference proteome</keyword>
<dbReference type="InterPro" id="IPR010177">
    <property type="entry name" value="Paired_CXXCH_1"/>
</dbReference>
<keyword evidence="2" id="KW-1133">Transmembrane helix</keyword>
<sequence>MRREEIQLPDPPNNDRPGDRWMCGRTDSPCGRGPGGNGRCTMADGCKPKRTWQGRRHQIGIVVIAICIAALGFVAWQPLRATVVKPGELSTPHAQILSGTMDSGRCAACHPQASSWTDWFSSAGGSELQTSLVSGSQTSAGGHAGVTQSDRCLDCHHASMDRSTAKLAHNLPAAVRSELRLASQQRHSSSWKNWLPPEAVNQEDIQCSACHREHRGPNGNLTAMTNDQCQTCHSDRFDSFASSHPAWTDWPYGRGGQIAFNHATHQTKHFPETMKDGLAADFACSHCHDKNHAGELNRSVSYERSCQSCHDQGLRIEAAAGIDWVTLPSLSQPAADELAMDPQGAWPEGATGFYDGRVTPWMALMMRADPSLTDAMAKVPDHDFSKLDGSRRDAVATAAKIAAGHREIIQAISRNGQQVILDRLADSGIETETLRSLLRSLSPQLIEEADRRWFTSSPNDSASAARTSPIRAAKFLMKPDDDLLDGDLLGGDDDLADDSLIGGSDVLDLGSFSDDELAGDPLADPLGMDPLSAAPASSGDGRPSPRFDADRMLPAGGWYRDDLTYAIRYRGNSHEDPVLRATIELASQLAPSDPARQQILENQAVAACVRCHPGAVSQDRPTTWTTQPLVGRRGGFTKFTHSPHLNIAGLSDCLHCHQIDPDFGQGPMGSGDGPQDRSEGGGAGLNLTSAAATTVNAGVGQAIPAHDFLPMQIGDCASCHRPDAAGDACVKCHRYHIDPGLR</sequence>
<dbReference type="Proteomes" id="UP000318538">
    <property type="component" value="Chromosome"/>
</dbReference>
<dbReference type="AlphaFoldDB" id="A0A517NG32"/>
<accession>A0A517NG32</accession>
<evidence type="ECO:0000313" key="5">
    <source>
        <dbReference type="Proteomes" id="UP000318538"/>
    </source>
</evidence>
<proteinExistence type="predicted"/>
<evidence type="ECO:0000256" key="2">
    <source>
        <dbReference type="SAM" id="Phobius"/>
    </source>
</evidence>
<dbReference type="InterPro" id="IPR036280">
    <property type="entry name" value="Multihaem_cyt_sf"/>
</dbReference>
<evidence type="ECO:0000256" key="1">
    <source>
        <dbReference type="SAM" id="MobiDB-lite"/>
    </source>
</evidence>
<feature type="region of interest" description="Disordered" evidence="1">
    <location>
        <begin position="518"/>
        <end position="551"/>
    </location>
</feature>
<name>A0A517NG32_9BACT</name>
<dbReference type="RefSeq" id="WP_145172506.1">
    <property type="nucleotide sequence ID" value="NZ_CP036525.1"/>
</dbReference>
<dbReference type="KEGG" id="rlc:K227x_44780"/>
<evidence type="ECO:0000259" key="3">
    <source>
        <dbReference type="Pfam" id="PF09699"/>
    </source>
</evidence>
<dbReference type="SUPFAM" id="SSF48695">
    <property type="entry name" value="Multiheme cytochromes"/>
    <property type="match status" value="2"/>
</dbReference>
<reference evidence="4 5" key="1">
    <citation type="submission" date="2019-02" db="EMBL/GenBank/DDBJ databases">
        <title>Deep-cultivation of Planctomycetes and their phenomic and genomic characterization uncovers novel biology.</title>
        <authorList>
            <person name="Wiegand S."/>
            <person name="Jogler M."/>
            <person name="Boedeker C."/>
            <person name="Pinto D."/>
            <person name="Vollmers J."/>
            <person name="Rivas-Marin E."/>
            <person name="Kohn T."/>
            <person name="Peeters S.H."/>
            <person name="Heuer A."/>
            <person name="Rast P."/>
            <person name="Oberbeckmann S."/>
            <person name="Bunk B."/>
            <person name="Jeske O."/>
            <person name="Meyerdierks A."/>
            <person name="Storesund J.E."/>
            <person name="Kallscheuer N."/>
            <person name="Luecker S."/>
            <person name="Lage O.M."/>
            <person name="Pohl T."/>
            <person name="Merkel B.J."/>
            <person name="Hornburger P."/>
            <person name="Mueller R.-W."/>
            <person name="Bruemmer F."/>
            <person name="Labrenz M."/>
            <person name="Spormann A.M."/>
            <person name="Op den Camp H."/>
            <person name="Overmann J."/>
            <person name="Amann R."/>
            <person name="Jetten M.S.M."/>
            <person name="Mascher T."/>
            <person name="Medema M.H."/>
            <person name="Devos D.P."/>
            <person name="Kaster A.-K."/>
            <person name="Ovreas L."/>
            <person name="Rohde M."/>
            <person name="Galperin M.Y."/>
            <person name="Jogler C."/>
        </authorList>
    </citation>
    <scope>NUCLEOTIDE SEQUENCE [LARGE SCALE GENOMIC DNA]</scope>
    <source>
        <strain evidence="4 5">K22_7</strain>
    </source>
</reference>